<protein>
    <submittedName>
        <fullName evidence="2">GNAT family N-acetyltransferase</fullName>
    </submittedName>
</protein>
<dbReference type="SUPFAM" id="SSF55729">
    <property type="entry name" value="Acyl-CoA N-acyltransferases (Nat)"/>
    <property type="match status" value="1"/>
</dbReference>
<evidence type="ECO:0000259" key="1">
    <source>
        <dbReference type="Pfam" id="PF13480"/>
    </source>
</evidence>
<evidence type="ECO:0000313" key="3">
    <source>
        <dbReference type="Proteomes" id="UP000815846"/>
    </source>
</evidence>
<keyword evidence="3" id="KW-1185">Reference proteome</keyword>
<proteinExistence type="predicted"/>
<reference evidence="2 3" key="1">
    <citation type="submission" date="2019-08" db="EMBL/GenBank/DDBJ databases">
        <title>Microbe sample from Colwellia echini.</title>
        <authorList>
            <person name="Christiansen L."/>
            <person name="Pathiraja D."/>
            <person name="Schultz-Johansen M."/>
            <person name="Choi I.-G."/>
            <person name="Stougaard P."/>
        </authorList>
    </citation>
    <scope>NUCLEOTIDE SEQUENCE [LARGE SCALE GENOMIC DNA]</scope>
    <source>
        <strain evidence="2 3">A3</strain>
    </source>
</reference>
<comment type="caution">
    <text evidence="2">The sequence shown here is derived from an EMBL/GenBank/DDBJ whole genome shotgun (WGS) entry which is preliminary data.</text>
</comment>
<dbReference type="EMBL" id="PJAI02000008">
    <property type="protein sequence ID" value="TYK65755.1"/>
    <property type="molecule type" value="Genomic_DNA"/>
</dbReference>
<dbReference type="Pfam" id="PF13480">
    <property type="entry name" value="Acetyltransf_6"/>
    <property type="match status" value="1"/>
</dbReference>
<organism evidence="2 3">
    <name type="scientific">Colwellia echini</name>
    <dbReference type="NCBI Taxonomy" id="1982103"/>
    <lineage>
        <taxon>Bacteria</taxon>
        <taxon>Pseudomonadati</taxon>
        <taxon>Pseudomonadota</taxon>
        <taxon>Gammaproteobacteria</taxon>
        <taxon>Alteromonadales</taxon>
        <taxon>Colwelliaceae</taxon>
        <taxon>Colwellia</taxon>
    </lineage>
</organism>
<dbReference type="RefSeq" id="WP_101344865.1">
    <property type="nucleotide sequence ID" value="NZ_PJAI02000008.1"/>
</dbReference>
<sequence length="377" mass="43749">MHIKITIERFNPADKNHLANKWQCLELVANSNVFLSWAWIGNWLDVVTDKLFVIEAIKDDKVVGLGFFVETTRKVFGCFPIKQWWLHRTGIQQQDQMWIEYNDFLLDESCAEPVREKMINAISNFDALVKEVIIGLSTSNNIGYFAQSFEKLNFLATSVVKTCGYFTSLSSAKYEYFNQTLSKNTRNQITRSKKLLQSQGELSFEVISDPKKVIALYPKIASIHIDRWQATNEGSGFSNPIFEHFHKSLAINNSDKHNKMVQIAVLSLNGDELGYLINFVYNNKVYFYLSALQESQDNKIKIGMTLHNEVIQYYAEQGLKSYDFLGGEARYKQSLSNNKYQLEMICFYRNTFLLKLECLLKHFKMKFLAIFTTRTHL</sequence>
<accession>A0ABY3MX27</accession>
<gene>
    <name evidence="2" type="ORF">CWS31_008890</name>
</gene>
<dbReference type="InterPro" id="IPR038740">
    <property type="entry name" value="BioF2-like_GNAT_dom"/>
</dbReference>
<dbReference type="InterPro" id="IPR016181">
    <property type="entry name" value="Acyl_CoA_acyltransferase"/>
</dbReference>
<dbReference type="Gene3D" id="3.40.630.30">
    <property type="match status" value="1"/>
</dbReference>
<evidence type="ECO:0000313" key="2">
    <source>
        <dbReference type="EMBL" id="TYK65755.1"/>
    </source>
</evidence>
<feature type="domain" description="BioF2-like acetyltransferase" evidence="1">
    <location>
        <begin position="183"/>
        <end position="333"/>
    </location>
</feature>
<dbReference type="Proteomes" id="UP000815846">
    <property type="component" value="Unassembled WGS sequence"/>
</dbReference>
<name>A0ABY3MX27_9GAMM</name>